<evidence type="ECO:0000313" key="4">
    <source>
        <dbReference type="Proteomes" id="UP000198318"/>
    </source>
</evidence>
<name>A0A239KPD9_9ACTN</name>
<keyword evidence="4" id="KW-1185">Reference proteome</keyword>
<dbReference type="SUPFAM" id="SSF50475">
    <property type="entry name" value="FMN-binding split barrel"/>
    <property type="match status" value="1"/>
</dbReference>
<dbReference type="PANTHER" id="PTHR35176:SF2">
    <property type="entry name" value="F420H(2)-DEPENDENT REDUCTASE RV1155"/>
    <property type="match status" value="1"/>
</dbReference>
<dbReference type="EMBL" id="FZOR01000019">
    <property type="protein sequence ID" value="SNT20216.1"/>
    <property type="molecule type" value="Genomic_DNA"/>
</dbReference>
<dbReference type="OrthoDB" id="1094370at2"/>
<accession>A0A239KPD9</accession>
<gene>
    <name evidence="3" type="ORF">SAMN05443665_101928</name>
</gene>
<protein>
    <submittedName>
        <fullName evidence="3">PPOX class probable F420-dependent enzyme</fullName>
    </submittedName>
</protein>
<dbReference type="AlphaFoldDB" id="A0A239KPD9"/>
<dbReference type="GO" id="GO:0016627">
    <property type="term" value="F:oxidoreductase activity, acting on the CH-CH group of donors"/>
    <property type="evidence" value="ECO:0007669"/>
    <property type="project" value="TreeGrafter"/>
</dbReference>
<proteinExistence type="predicted"/>
<evidence type="ECO:0000256" key="1">
    <source>
        <dbReference type="ARBA" id="ARBA00023002"/>
    </source>
</evidence>
<dbReference type="GO" id="GO:0005829">
    <property type="term" value="C:cytosol"/>
    <property type="evidence" value="ECO:0007669"/>
    <property type="project" value="TreeGrafter"/>
</dbReference>
<dbReference type="RefSeq" id="WP_089327618.1">
    <property type="nucleotide sequence ID" value="NZ_FZOR01000019.1"/>
</dbReference>
<dbReference type="InterPro" id="IPR052019">
    <property type="entry name" value="F420H2_bilvrd_red/Heme_oxyg"/>
</dbReference>
<dbReference type="InterPro" id="IPR012349">
    <property type="entry name" value="Split_barrel_FMN-bd"/>
</dbReference>
<dbReference type="InterPro" id="IPR019920">
    <property type="entry name" value="F420-binding_dom_put"/>
</dbReference>
<dbReference type="InterPro" id="IPR011576">
    <property type="entry name" value="Pyridox_Oxase_N"/>
</dbReference>
<sequence length="160" mass="17655">MSDDTAYGPGQGPAPRALTEEEAVRVLGGQTFGSLATLKHGGQPHLASMVYSWDPDERIIRIPSVADRIKVRHLLRDPRATFQVQGETVLSYAVAEGEAEVSEVTAEPGDAIGRELLPLFGHIDPADEREFFERMVRDRRLVIRLRVKHLYGVALDGPVT</sequence>
<feature type="domain" description="Pyridoxamine 5'-phosphate oxidase N-terminal" evidence="2">
    <location>
        <begin position="20"/>
        <end position="151"/>
    </location>
</feature>
<dbReference type="Pfam" id="PF01243">
    <property type="entry name" value="PNPOx_N"/>
    <property type="match status" value="1"/>
</dbReference>
<evidence type="ECO:0000259" key="2">
    <source>
        <dbReference type="Pfam" id="PF01243"/>
    </source>
</evidence>
<dbReference type="NCBIfam" id="TIGR03618">
    <property type="entry name" value="Rv1155_F420"/>
    <property type="match status" value="1"/>
</dbReference>
<evidence type="ECO:0000313" key="3">
    <source>
        <dbReference type="EMBL" id="SNT20216.1"/>
    </source>
</evidence>
<reference evidence="3 4" key="1">
    <citation type="submission" date="2017-06" db="EMBL/GenBank/DDBJ databases">
        <authorList>
            <person name="Kim H.J."/>
            <person name="Triplett B.A."/>
        </authorList>
    </citation>
    <scope>NUCLEOTIDE SEQUENCE [LARGE SCALE GENOMIC DNA]</scope>
    <source>
        <strain evidence="3 4">DSM 44715</strain>
    </source>
</reference>
<dbReference type="GO" id="GO:0070967">
    <property type="term" value="F:coenzyme F420 binding"/>
    <property type="evidence" value="ECO:0007669"/>
    <property type="project" value="TreeGrafter"/>
</dbReference>
<dbReference type="Gene3D" id="2.30.110.10">
    <property type="entry name" value="Electron Transport, Fmn-binding Protein, Chain A"/>
    <property type="match status" value="1"/>
</dbReference>
<keyword evidence="1" id="KW-0560">Oxidoreductase</keyword>
<organism evidence="3 4">
    <name type="scientific">Actinomadura meyerae</name>
    <dbReference type="NCBI Taxonomy" id="240840"/>
    <lineage>
        <taxon>Bacteria</taxon>
        <taxon>Bacillati</taxon>
        <taxon>Actinomycetota</taxon>
        <taxon>Actinomycetes</taxon>
        <taxon>Streptosporangiales</taxon>
        <taxon>Thermomonosporaceae</taxon>
        <taxon>Actinomadura</taxon>
    </lineage>
</organism>
<dbReference type="PANTHER" id="PTHR35176">
    <property type="entry name" value="HEME OXYGENASE HI_0854-RELATED"/>
    <property type="match status" value="1"/>
</dbReference>
<dbReference type="Proteomes" id="UP000198318">
    <property type="component" value="Unassembled WGS sequence"/>
</dbReference>